<dbReference type="Gene3D" id="3.40.50.300">
    <property type="entry name" value="P-loop containing nucleotide triphosphate hydrolases"/>
    <property type="match status" value="1"/>
</dbReference>
<feature type="binding site" evidence="9">
    <location>
        <begin position="22"/>
        <end position="29"/>
    </location>
    <ligand>
        <name>ATP</name>
        <dbReference type="ChEBI" id="CHEBI:30616"/>
    </ligand>
</feature>
<dbReference type="InterPro" id="IPR020590">
    <property type="entry name" value="Guanylate_kinase_CS"/>
</dbReference>
<reference evidence="11 12" key="1">
    <citation type="submission" date="2020-04" db="EMBL/GenBank/DDBJ databases">
        <title>Rhodospirillaceae bacterium KN72 isolated from deep sea.</title>
        <authorList>
            <person name="Zhang D.-C."/>
        </authorList>
    </citation>
    <scope>NUCLEOTIDE SEQUENCE [LARGE SCALE GENOMIC DNA]</scope>
    <source>
        <strain evidence="11 12">KN72</strain>
    </source>
</reference>
<evidence type="ECO:0000256" key="7">
    <source>
        <dbReference type="ARBA" id="ARBA00022840"/>
    </source>
</evidence>
<comment type="function">
    <text evidence="9">Essential for recycling GMP and indirectly, cGMP.</text>
</comment>
<gene>
    <name evidence="9 11" type="primary">gmk</name>
    <name evidence="11" type="ORF">HH303_07080</name>
</gene>
<dbReference type="Gene3D" id="3.30.63.10">
    <property type="entry name" value="Guanylate Kinase phosphate binding domain"/>
    <property type="match status" value="1"/>
</dbReference>
<dbReference type="NCBIfam" id="TIGR03263">
    <property type="entry name" value="guanyl_kin"/>
    <property type="match status" value="1"/>
</dbReference>
<evidence type="ECO:0000259" key="10">
    <source>
        <dbReference type="PROSITE" id="PS50052"/>
    </source>
</evidence>
<dbReference type="InterPro" id="IPR008144">
    <property type="entry name" value="Guanylate_kin-like_dom"/>
</dbReference>
<dbReference type="FunFam" id="3.30.63.10:FF:000002">
    <property type="entry name" value="Guanylate kinase 1"/>
    <property type="match status" value="1"/>
</dbReference>
<evidence type="ECO:0000256" key="4">
    <source>
        <dbReference type="ARBA" id="ARBA00022679"/>
    </source>
</evidence>
<evidence type="ECO:0000256" key="2">
    <source>
        <dbReference type="ARBA" id="ARBA00012961"/>
    </source>
</evidence>
<dbReference type="GO" id="GO:0005829">
    <property type="term" value="C:cytosol"/>
    <property type="evidence" value="ECO:0007669"/>
    <property type="project" value="TreeGrafter"/>
</dbReference>
<comment type="similarity">
    <text evidence="1 9">Belongs to the guanylate kinase family.</text>
</comment>
<dbReference type="AlphaFoldDB" id="A0A7Y0DZ29"/>
<feature type="domain" description="Guanylate kinase-like" evidence="10">
    <location>
        <begin position="15"/>
        <end position="194"/>
    </location>
</feature>
<dbReference type="CDD" id="cd00071">
    <property type="entry name" value="GMPK"/>
    <property type="match status" value="1"/>
</dbReference>
<evidence type="ECO:0000256" key="5">
    <source>
        <dbReference type="ARBA" id="ARBA00022741"/>
    </source>
</evidence>
<dbReference type="Proteomes" id="UP000539372">
    <property type="component" value="Unassembled WGS sequence"/>
</dbReference>
<dbReference type="PANTHER" id="PTHR23117">
    <property type="entry name" value="GUANYLATE KINASE-RELATED"/>
    <property type="match status" value="1"/>
</dbReference>
<dbReference type="PANTHER" id="PTHR23117:SF13">
    <property type="entry name" value="GUANYLATE KINASE"/>
    <property type="match status" value="1"/>
</dbReference>
<keyword evidence="12" id="KW-1185">Reference proteome</keyword>
<dbReference type="HAMAP" id="MF_00328">
    <property type="entry name" value="Guanylate_kinase"/>
    <property type="match status" value="1"/>
</dbReference>
<dbReference type="Pfam" id="PF00625">
    <property type="entry name" value="Guanylate_kin"/>
    <property type="match status" value="1"/>
</dbReference>
<dbReference type="EMBL" id="JABBNT010000002">
    <property type="protein sequence ID" value="NMM44234.1"/>
    <property type="molecule type" value="Genomic_DNA"/>
</dbReference>
<dbReference type="InterPro" id="IPR008145">
    <property type="entry name" value="GK/Ca_channel_bsu"/>
</dbReference>
<dbReference type="EC" id="2.7.4.8" evidence="2 9"/>
<evidence type="ECO:0000256" key="6">
    <source>
        <dbReference type="ARBA" id="ARBA00022777"/>
    </source>
</evidence>
<evidence type="ECO:0000256" key="1">
    <source>
        <dbReference type="ARBA" id="ARBA00005790"/>
    </source>
</evidence>
<evidence type="ECO:0000256" key="3">
    <source>
        <dbReference type="ARBA" id="ARBA00016296"/>
    </source>
</evidence>
<name>A0A7Y0DZ29_9PROT</name>
<dbReference type="SUPFAM" id="SSF52540">
    <property type="entry name" value="P-loop containing nucleoside triphosphate hydrolases"/>
    <property type="match status" value="1"/>
</dbReference>
<sequence>MPASDYDLNPIRRRGLMLVLSSPSGAGKSTISRAILEDDDNISMSVSVTTRPKRPGEVDGVHYHFIDKTEFDLMVNRGQLLEHAKVFDNYYGTPRAAVMDALVQGKDVLFDIDWQGTQQLAESALDDLVRVFILPPSSHELERRLNTRAQDSQDVIAGRMAKAADEMSHYPEYDWVIVNTDLDQSISDVRAILRSERLKRKRQVGLGEFVKGLRAG</sequence>
<comment type="catalytic activity">
    <reaction evidence="9">
        <text>GMP + ATP = GDP + ADP</text>
        <dbReference type="Rhea" id="RHEA:20780"/>
        <dbReference type="ChEBI" id="CHEBI:30616"/>
        <dbReference type="ChEBI" id="CHEBI:58115"/>
        <dbReference type="ChEBI" id="CHEBI:58189"/>
        <dbReference type="ChEBI" id="CHEBI:456216"/>
        <dbReference type="EC" id="2.7.4.8"/>
    </reaction>
</comment>
<evidence type="ECO:0000313" key="12">
    <source>
        <dbReference type="Proteomes" id="UP000539372"/>
    </source>
</evidence>
<accession>A0A7Y0DZ29</accession>
<comment type="caution">
    <text evidence="11">The sequence shown here is derived from an EMBL/GenBank/DDBJ whole genome shotgun (WGS) entry which is preliminary data.</text>
</comment>
<keyword evidence="5 9" id="KW-0547">Nucleotide-binding</keyword>
<organism evidence="11 12">
    <name type="scientific">Pacificispira spongiicola</name>
    <dbReference type="NCBI Taxonomy" id="2729598"/>
    <lineage>
        <taxon>Bacteria</taxon>
        <taxon>Pseudomonadati</taxon>
        <taxon>Pseudomonadota</taxon>
        <taxon>Alphaproteobacteria</taxon>
        <taxon>Rhodospirillales</taxon>
        <taxon>Rhodospirillaceae</taxon>
        <taxon>Pacificispira</taxon>
    </lineage>
</organism>
<evidence type="ECO:0000256" key="8">
    <source>
        <dbReference type="ARBA" id="ARBA00030128"/>
    </source>
</evidence>
<evidence type="ECO:0000256" key="9">
    <source>
        <dbReference type="HAMAP-Rule" id="MF_00328"/>
    </source>
</evidence>
<dbReference type="PROSITE" id="PS50052">
    <property type="entry name" value="GUANYLATE_KINASE_2"/>
    <property type="match status" value="1"/>
</dbReference>
<dbReference type="SMART" id="SM00072">
    <property type="entry name" value="GuKc"/>
    <property type="match status" value="1"/>
</dbReference>
<dbReference type="GO" id="GO:0004385">
    <property type="term" value="F:GMP kinase activity"/>
    <property type="evidence" value="ECO:0007669"/>
    <property type="project" value="UniProtKB-UniRule"/>
</dbReference>
<dbReference type="GO" id="GO:0005524">
    <property type="term" value="F:ATP binding"/>
    <property type="evidence" value="ECO:0007669"/>
    <property type="project" value="UniProtKB-UniRule"/>
</dbReference>
<protein>
    <recommendedName>
        <fullName evidence="3 9">Guanylate kinase</fullName>
        <ecNumber evidence="2 9">2.7.4.8</ecNumber>
    </recommendedName>
    <alternativeName>
        <fullName evidence="8 9">GMP kinase</fullName>
    </alternativeName>
</protein>
<dbReference type="RefSeq" id="WP_169624531.1">
    <property type="nucleotide sequence ID" value="NZ_JABBNT010000002.1"/>
</dbReference>
<dbReference type="InterPro" id="IPR027417">
    <property type="entry name" value="P-loop_NTPase"/>
</dbReference>
<dbReference type="InterPro" id="IPR017665">
    <property type="entry name" value="Guanylate_kinase"/>
</dbReference>
<proteinExistence type="inferred from homology"/>
<keyword evidence="6 9" id="KW-0418">Kinase</keyword>
<comment type="subcellular location">
    <subcellularLocation>
        <location evidence="9">Cytoplasm</location>
    </subcellularLocation>
</comment>
<keyword evidence="7 9" id="KW-0067">ATP-binding</keyword>
<evidence type="ECO:0000313" key="11">
    <source>
        <dbReference type="EMBL" id="NMM44234.1"/>
    </source>
</evidence>
<keyword evidence="9" id="KW-0963">Cytoplasm</keyword>
<dbReference type="PROSITE" id="PS00856">
    <property type="entry name" value="GUANYLATE_KINASE_1"/>
    <property type="match status" value="1"/>
</dbReference>
<keyword evidence="4 9" id="KW-0808">Transferase</keyword>